<evidence type="ECO:0008006" key="5">
    <source>
        <dbReference type="Google" id="ProtNLM"/>
    </source>
</evidence>
<reference evidence="3 4" key="1">
    <citation type="submission" date="2016-08" db="EMBL/GenBank/DDBJ databases">
        <title>Whole genome sequence of Pseudomonas graminis strain UASWS1507, a potential biological control agent for agriculture.</title>
        <authorList>
            <person name="Crovadore J."/>
            <person name="Calmin G."/>
            <person name="Chablais R."/>
            <person name="Cochard B."/>
            <person name="Lefort F."/>
        </authorList>
    </citation>
    <scope>NUCLEOTIDE SEQUENCE [LARGE SCALE GENOMIC DNA]</scope>
    <source>
        <strain evidence="3 4">UASWS1507</strain>
    </source>
</reference>
<evidence type="ECO:0000313" key="3">
    <source>
        <dbReference type="EMBL" id="OCX11264.1"/>
    </source>
</evidence>
<name>A0A1C2D950_9PSED</name>
<evidence type="ECO:0000256" key="1">
    <source>
        <dbReference type="SAM" id="MobiDB-lite"/>
    </source>
</evidence>
<dbReference type="Proteomes" id="UP000095143">
    <property type="component" value="Unassembled WGS sequence"/>
</dbReference>
<dbReference type="OrthoDB" id="7027933at2"/>
<proteinExistence type="predicted"/>
<keyword evidence="2" id="KW-0732">Signal</keyword>
<organism evidence="3 4">
    <name type="scientific">Pseudomonas graminis</name>
    <dbReference type="NCBI Taxonomy" id="158627"/>
    <lineage>
        <taxon>Bacteria</taxon>
        <taxon>Pseudomonadati</taxon>
        <taxon>Pseudomonadota</taxon>
        <taxon>Gammaproteobacteria</taxon>
        <taxon>Pseudomonadales</taxon>
        <taxon>Pseudomonadaceae</taxon>
        <taxon>Pseudomonas</taxon>
    </lineage>
</organism>
<feature type="region of interest" description="Disordered" evidence="1">
    <location>
        <begin position="41"/>
        <end position="67"/>
    </location>
</feature>
<evidence type="ECO:0000313" key="4">
    <source>
        <dbReference type="Proteomes" id="UP000095143"/>
    </source>
</evidence>
<dbReference type="RefSeq" id="WP_032656495.1">
    <property type="nucleotide sequence ID" value="NZ_MDEN01000069.1"/>
</dbReference>
<feature type="chain" id="PRO_5008659067" description="Secreted protein" evidence="2">
    <location>
        <begin position="22"/>
        <end position="67"/>
    </location>
</feature>
<dbReference type="EMBL" id="MDEN01000069">
    <property type="protein sequence ID" value="OCX11264.1"/>
    <property type="molecule type" value="Genomic_DNA"/>
</dbReference>
<evidence type="ECO:0000256" key="2">
    <source>
        <dbReference type="SAM" id="SignalP"/>
    </source>
</evidence>
<feature type="compositionally biased region" description="Basic and acidic residues" evidence="1">
    <location>
        <begin position="54"/>
        <end position="67"/>
    </location>
</feature>
<dbReference type="NCBIfam" id="NF041599">
    <property type="entry name" value="reg_PtrA_PA2808"/>
    <property type="match status" value="1"/>
</dbReference>
<accession>A0A1C2D950</accession>
<feature type="signal peptide" evidence="2">
    <location>
        <begin position="1"/>
        <end position="21"/>
    </location>
</feature>
<gene>
    <name evidence="3" type="ORF">BBI10_24000</name>
</gene>
<protein>
    <recommendedName>
        <fullName evidence="5">Secreted protein</fullName>
    </recommendedName>
</protein>
<dbReference type="AlphaFoldDB" id="A0A1C2D950"/>
<sequence length="67" mass="7310">MKAINVVVIAISLAMSSLAFAEGGGDRTYERMEKARVAALENRKPVSEAQEDVAQEKPAAEKQKHHC</sequence>
<comment type="caution">
    <text evidence="3">The sequence shown here is derived from an EMBL/GenBank/DDBJ whole genome shotgun (WGS) entry which is preliminary data.</text>
</comment>